<dbReference type="InterPro" id="IPR046806">
    <property type="entry name" value="MrpA_C/MbhE"/>
</dbReference>
<reference evidence="4" key="1">
    <citation type="submission" date="2016-11" db="EMBL/GenBank/DDBJ databases">
        <authorList>
            <person name="Varghese N."/>
            <person name="Submissions S."/>
        </authorList>
    </citation>
    <scope>NUCLEOTIDE SEQUENCE [LARGE SCALE GENOMIC DNA]</scope>
    <source>
        <strain evidence="4">DSM 10124</strain>
    </source>
</reference>
<dbReference type="RefSeq" id="WP_027308216.1">
    <property type="nucleotide sequence ID" value="NZ_FQVG01000004.1"/>
</dbReference>
<feature type="domain" description="MrpA C-terminal/MbhE" evidence="2">
    <location>
        <begin position="53"/>
        <end position="97"/>
    </location>
</feature>
<proteinExistence type="predicted"/>
<dbReference type="PROSITE" id="PS51257">
    <property type="entry name" value="PROKAR_LIPOPROTEIN"/>
    <property type="match status" value="1"/>
</dbReference>
<sequence>MKKFLTYFSLTVFLIIGCYTALEMSKLAPTFDGEKINVVELYNNPQNYDYNDVDGVANLMVKQTIDKTHAINAVTAIVFDFRGYDTLGESFVLFTAISGTVVILRNAMKGRAD</sequence>
<keyword evidence="1" id="KW-1133">Transmembrane helix</keyword>
<dbReference type="Pfam" id="PF20501">
    <property type="entry name" value="MbhE"/>
    <property type="match status" value="1"/>
</dbReference>
<dbReference type="AlphaFoldDB" id="A0A1M4TF09"/>
<gene>
    <name evidence="3" type="ORF">SAMN02746091_00368</name>
</gene>
<evidence type="ECO:0000256" key="1">
    <source>
        <dbReference type="SAM" id="Phobius"/>
    </source>
</evidence>
<organism evidence="3 4">
    <name type="scientific">Caloramator proteoclasticus DSM 10124</name>
    <dbReference type="NCBI Taxonomy" id="1121262"/>
    <lineage>
        <taxon>Bacteria</taxon>
        <taxon>Bacillati</taxon>
        <taxon>Bacillota</taxon>
        <taxon>Clostridia</taxon>
        <taxon>Eubacteriales</taxon>
        <taxon>Clostridiaceae</taxon>
        <taxon>Caloramator</taxon>
    </lineage>
</organism>
<keyword evidence="1" id="KW-0472">Membrane</keyword>
<feature type="transmembrane region" description="Helical" evidence="1">
    <location>
        <begin position="91"/>
        <end position="108"/>
    </location>
</feature>
<evidence type="ECO:0000313" key="4">
    <source>
        <dbReference type="Proteomes" id="UP000184423"/>
    </source>
</evidence>
<keyword evidence="1" id="KW-0812">Transmembrane</keyword>
<accession>A0A1M4TF09</accession>
<protein>
    <recommendedName>
        <fullName evidence="2">MrpA C-terminal/MbhE domain-containing protein</fullName>
    </recommendedName>
</protein>
<dbReference type="EMBL" id="FQVG01000004">
    <property type="protein sequence ID" value="SHE42975.1"/>
    <property type="molecule type" value="Genomic_DNA"/>
</dbReference>
<dbReference type="Proteomes" id="UP000184423">
    <property type="component" value="Unassembled WGS sequence"/>
</dbReference>
<evidence type="ECO:0000313" key="3">
    <source>
        <dbReference type="EMBL" id="SHE42975.1"/>
    </source>
</evidence>
<keyword evidence="4" id="KW-1185">Reference proteome</keyword>
<name>A0A1M4TF09_9CLOT</name>
<evidence type="ECO:0000259" key="2">
    <source>
        <dbReference type="Pfam" id="PF20501"/>
    </source>
</evidence>